<dbReference type="AlphaFoldDB" id="A0A9K3M4E2"/>
<dbReference type="PANTHER" id="PTHR12406">
    <property type="entry name" value="CALCIUM-INDEPENDENT PHOSPHOLIPASE A2 IPLA2 -RELATED"/>
    <property type="match status" value="1"/>
</dbReference>
<proteinExistence type="predicted"/>
<keyword evidence="1" id="KW-0443">Lipid metabolism</keyword>
<dbReference type="GO" id="GO:0005811">
    <property type="term" value="C:lipid droplet"/>
    <property type="evidence" value="ECO:0007669"/>
    <property type="project" value="TreeGrafter"/>
</dbReference>
<organism evidence="4 5">
    <name type="scientific">Nitzschia inconspicua</name>
    <dbReference type="NCBI Taxonomy" id="303405"/>
    <lineage>
        <taxon>Eukaryota</taxon>
        <taxon>Sar</taxon>
        <taxon>Stramenopiles</taxon>
        <taxon>Ochrophyta</taxon>
        <taxon>Bacillariophyta</taxon>
        <taxon>Bacillariophyceae</taxon>
        <taxon>Bacillariophycidae</taxon>
        <taxon>Bacillariales</taxon>
        <taxon>Bacillariaceae</taxon>
        <taxon>Nitzschia</taxon>
    </lineage>
</organism>
<evidence type="ECO:0000256" key="1">
    <source>
        <dbReference type="PROSITE-ProRule" id="PRU01161"/>
    </source>
</evidence>
<dbReference type="OrthoDB" id="197155at2759"/>
<dbReference type="GO" id="GO:0005737">
    <property type="term" value="C:cytoplasm"/>
    <property type="evidence" value="ECO:0007669"/>
    <property type="project" value="TreeGrafter"/>
</dbReference>
<evidence type="ECO:0000256" key="2">
    <source>
        <dbReference type="SAM" id="MobiDB-lite"/>
    </source>
</evidence>
<reference evidence="4" key="2">
    <citation type="submission" date="2021-04" db="EMBL/GenBank/DDBJ databases">
        <authorList>
            <person name="Podell S."/>
        </authorList>
    </citation>
    <scope>NUCLEOTIDE SEQUENCE</scope>
    <source>
        <strain evidence="4">Hildebrandi</strain>
    </source>
</reference>
<keyword evidence="5" id="KW-1185">Reference proteome</keyword>
<accession>A0A9K3M4E2</accession>
<comment type="caution">
    <text evidence="4">The sequence shown here is derived from an EMBL/GenBank/DDBJ whole genome shotgun (WGS) entry which is preliminary data.</text>
</comment>
<protein>
    <submittedName>
        <fullName evidence="4">Patatin-like phospholipase</fullName>
    </submittedName>
</protein>
<evidence type="ECO:0000313" key="5">
    <source>
        <dbReference type="Proteomes" id="UP000693970"/>
    </source>
</evidence>
<comment type="caution">
    <text evidence="1">Lacks conserved residue(s) required for the propagation of feature annotation.</text>
</comment>
<dbReference type="InterPro" id="IPR002641">
    <property type="entry name" value="PNPLA_dom"/>
</dbReference>
<dbReference type="EMBL" id="JAGRRH010000002">
    <property type="protein sequence ID" value="KAG7373503.1"/>
    <property type="molecule type" value="Genomic_DNA"/>
</dbReference>
<keyword evidence="1" id="KW-0442">Lipid degradation</keyword>
<name>A0A9K3M4E2_9STRA</name>
<evidence type="ECO:0000259" key="3">
    <source>
        <dbReference type="PROSITE" id="PS51635"/>
    </source>
</evidence>
<evidence type="ECO:0000313" key="4">
    <source>
        <dbReference type="EMBL" id="KAG7373503.1"/>
    </source>
</evidence>
<dbReference type="GO" id="GO:0055088">
    <property type="term" value="P:lipid homeostasis"/>
    <property type="evidence" value="ECO:0007669"/>
    <property type="project" value="TreeGrafter"/>
</dbReference>
<dbReference type="PANTHER" id="PTHR12406:SF7">
    <property type="entry name" value="PATATIN-LIKE PHOSPHOLIPASE DOMAIN-CONTAINING PROTEIN 4"/>
    <property type="match status" value="1"/>
</dbReference>
<dbReference type="Pfam" id="PF01734">
    <property type="entry name" value="Patatin"/>
    <property type="match status" value="1"/>
</dbReference>
<gene>
    <name evidence="4" type="ORF">IV203_034227</name>
</gene>
<feature type="region of interest" description="Disordered" evidence="2">
    <location>
        <begin position="200"/>
        <end position="222"/>
    </location>
</feature>
<feature type="short sequence motif" description="GXSXG" evidence="1">
    <location>
        <begin position="39"/>
        <end position="43"/>
    </location>
</feature>
<dbReference type="InterPro" id="IPR033562">
    <property type="entry name" value="PLPL"/>
</dbReference>
<dbReference type="GO" id="GO:0016020">
    <property type="term" value="C:membrane"/>
    <property type="evidence" value="ECO:0007669"/>
    <property type="project" value="TreeGrafter"/>
</dbReference>
<feature type="active site" description="Nucleophile" evidence="1">
    <location>
        <position position="41"/>
    </location>
</feature>
<feature type="active site" description="Proton acceptor" evidence="1">
    <location>
        <position position="175"/>
    </location>
</feature>
<keyword evidence="1" id="KW-0378">Hydrolase</keyword>
<dbReference type="GO" id="GO:0004806">
    <property type="term" value="F:triacylglycerol lipase activity"/>
    <property type="evidence" value="ECO:0007669"/>
    <property type="project" value="TreeGrafter"/>
</dbReference>
<dbReference type="GO" id="GO:0019433">
    <property type="term" value="P:triglyceride catabolic process"/>
    <property type="evidence" value="ECO:0007669"/>
    <property type="project" value="TreeGrafter"/>
</dbReference>
<dbReference type="PROSITE" id="PS51635">
    <property type="entry name" value="PNPLA"/>
    <property type="match status" value="1"/>
</dbReference>
<feature type="domain" description="PNPLA" evidence="3">
    <location>
        <begin position="5"/>
        <end position="191"/>
    </location>
</feature>
<reference evidence="4" key="1">
    <citation type="journal article" date="2021" name="Sci. Rep.">
        <title>Diploid genomic architecture of Nitzschia inconspicua, an elite biomass production diatom.</title>
        <authorList>
            <person name="Oliver A."/>
            <person name="Podell S."/>
            <person name="Pinowska A."/>
            <person name="Traller J.C."/>
            <person name="Smith S.R."/>
            <person name="McClure R."/>
            <person name="Beliaev A."/>
            <person name="Bohutskyi P."/>
            <person name="Hill E.A."/>
            <person name="Rabines A."/>
            <person name="Zheng H."/>
            <person name="Allen L.Z."/>
            <person name="Kuo A."/>
            <person name="Grigoriev I.V."/>
            <person name="Allen A.E."/>
            <person name="Hazlebeck D."/>
            <person name="Allen E.E."/>
        </authorList>
    </citation>
    <scope>NUCLEOTIDE SEQUENCE</scope>
    <source>
        <strain evidence="4">Hildebrandi</strain>
    </source>
</reference>
<sequence length="319" mass="35460">MKLGFSLSPGGLLLPYHMGALHCLQYEQVLEPKQSIVAGSSAGSIAAMAYGCGISPQQALEGTINISDRCATLGRAQGKLLPLLEEQMESLVGDEEFEYLLGTSTTTDNDDIPETRIGIAYTQIFPQRKSYLQRSFDNRQDLFRAVRFSCMFPFFTTPWPCLLDTDQRFPRLMVDGYFSVPRDQFGCHFLCDGTVDRMTPEDEEGGELDGKGITRSQSSTSSKADRTIAISCFPQDTIGMTAFAAENCISPSLSDETTLETTASISNLFRVATQPTSRQELTEIFDLGYQNAERWCRLEASRKRGMEHQSRQAARAQEN</sequence>
<dbReference type="Proteomes" id="UP000693970">
    <property type="component" value="Unassembled WGS sequence"/>
</dbReference>